<keyword evidence="5 16" id="KW-0121">Carboxypeptidase</keyword>
<comment type="caution">
    <text evidence="19">The sequence shown here is derived from an EMBL/GenBank/DDBJ whole genome shotgun (WGS) entry which is preliminary data.</text>
</comment>
<dbReference type="Proteomes" id="UP000632858">
    <property type="component" value="Unassembled WGS sequence"/>
</dbReference>
<dbReference type="GO" id="GO:0008360">
    <property type="term" value="P:regulation of cell shape"/>
    <property type="evidence" value="ECO:0007669"/>
    <property type="project" value="UniProtKB-KW"/>
</dbReference>
<dbReference type="InterPro" id="IPR005311">
    <property type="entry name" value="PBP_dimer"/>
</dbReference>
<evidence type="ECO:0000256" key="2">
    <source>
        <dbReference type="ARBA" id="ARBA00022475"/>
    </source>
</evidence>
<evidence type="ECO:0000256" key="12">
    <source>
        <dbReference type="ARBA" id="ARBA00023136"/>
    </source>
</evidence>
<dbReference type="EC" id="3.4.16.4" evidence="16"/>
<keyword evidence="9 16" id="KW-0133">Cell shape</keyword>
<proteinExistence type="inferred from homology"/>
<dbReference type="GO" id="GO:0008658">
    <property type="term" value="F:penicillin binding"/>
    <property type="evidence" value="ECO:0007669"/>
    <property type="project" value="InterPro"/>
</dbReference>
<gene>
    <name evidence="16 19" type="primary">ftsI</name>
    <name evidence="19" type="ORF">GCM10010960_09730</name>
</gene>
<keyword evidence="6 16" id="KW-0645">Protease</keyword>
<evidence type="ECO:0000256" key="6">
    <source>
        <dbReference type="ARBA" id="ARBA00022670"/>
    </source>
</evidence>
<evidence type="ECO:0000259" key="17">
    <source>
        <dbReference type="Pfam" id="PF00905"/>
    </source>
</evidence>
<sequence>MRPMPRAGQPRARLGLIVGILLFCGTVVVARAAYMQLIADDRLQAAGDERFLREVTIATTRGMITDRNGEPLAVSSPVESLWVNPKELLVDAKRVPELARAVGLPVDELTLKLAQRKDKQFMYLRRHMNPDAAKAVLDLDIPGVYSSREFRRFYPHREVMAQVIGFTNLDEHGIEGMEKAFDDWLTGTPGKQKIIRDRRGRVVENVDLIRPAENGKDLVLSIDRRIQYLAYSELKKTVLQHQARSGTAVVLDVKTGEVLAMVNYPSYNPNSRENIPPSRRRNAAVTDVLEPGSTMKPFTVAAALENGIDPDIVIPTGPGKYRIANRYISDVHDYGPVTLRRLLVKSSNIGSAKLAATMSNQHMYGVFSRFGFGEKTESGFPGESSAVLSAPNRWGPVEKATISYGYGLSVTPLQIAQAYATLANGGVRVSPTFIKGAKTRRVRAVDAHIANDVLRMLEGVIEPGGTATQAAIKGYRVAGKTGTSRRAVAGGYERRYISLFAGVVPIENPRFAMAVVVHEPSAGGYYGGVISAPVFHHVMDGALRLMDVPPDNIAQWYADAAPAKPAAPVAAEEDVPPVPEVTP</sequence>
<organism evidence="19 20">
    <name type="scientific">Arenimonas maotaiensis</name>
    <dbReference type="NCBI Taxonomy" id="1446479"/>
    <lineage>
        <taxon>Bacteria</taxon>
        <taxon>Pseudomonadati</taxon>
        <taxon>Pseudomonadota</taxon>
        <taxon>Gammaproteobacteria</taxon>
        <taxon>Lysobacterales</taxon>
        <taxon>Lysobacteraceae</taxon>
        <taxon>Arenimonas</taxon>
    </lineage>
</organism>
<dbReference type="EMBL" id="BMFO01000002">
    <property type="protein sequence ID" value="GGF89952.1"/>
    <property type="molecule type" value="Genomic_DNA"/>
</dbReference>
<dbReference type="GO" id="GO:0000917">
    <property type="term" value="P:division septum assembly"/>
    <property type="evidence" value="ECO:0007669"/>
    <property type="project" value="UniProtKB-KW"/>
</dbReference>
<reference evidence="19" key="2">
    <citation type="submission" date="2020-09" db="EMBL/GenBank/DDBJ databases">
        <authorList>
            <person name="Sun Q."/>
            <person name="Zhou Y."/>
        </authorList>
    </citation>
    <scope>NUCLEOTIDE SEQUENCE</scope>
    <source>
        <strain evidence="19">CGMCC 1.12726</strain>
    </source>
</reference>
<dbReference type="Gene3D" id="3.90.1310.10">
    <property type="entry name" value="Penicillin-binding protein 2a (Domain 2)"/>
    <property type="match status" value="1"/>
</dbReference>
<keyword evidence="11 16" id="KW-1133">Transmembrane helix</keyword>
<keyword evidence="20" id="KW-1185">Reference proteome</keyword>
<evidence type="ECO:0000256" key="5">
    <source>
        <dbReference type="ARBA" id="ARBA00022645"/>
    </source>
</evidence>
<keyword evidence="14 16" id="KW-0131">Cell cycle</keyword>
<keyword evidence="4 16" id="KW-0132">Cell division</keyword>
<evidence type="ECO:0000256" key="11">
    <source>
        <dbReference type="ARBA" id="ARBA00022989"/>
    </source>
</evidence>
<dbReference type="InterPro" id="IPR012338">
    <property type="entry name" value="Beta-lactam/transpept-like"/>
</dbReference>
<evidence type="ECO:0000256" key="8">
    <source>
        <dbReference type="ARBA" id="ARBA00022801"/>
    </source>
</evidence>
<evidence type="ECO:0000313" key="20">
    <source>
        <dbReference type="Proteomes" id="UP000632858"/>
    </source>
</evidence>
<dbReference type="GO" id="GO:0071555">
    <property type="term" value="P:cell wall organization"/>
    <property type="evidence" value="ECO:0007669"/>
    <property type="project" value="UniProtKB-KW"/>
</dbReference>
<keyword evidence="12 16" id="KW-0472">Membrane</keyword>
<comment type="catalytic activity">
    <reaction evidence="16">
        <text>Preferential cleavage: (Ac)2-L-Lys-D-Ala-|-D-Ala. Also transpeptidation of peptidyl-alanyl moieties that are N-acyl substituents of D-alanine.</text>
        <dbReference type="EC" id="3.4.16.4"/>
    </reaction>
</comment>
<evidence type="ECO:0000256" key="9">
    <source>
        <dbReference type="ARBA" id="ARBA00022960"/>
    </source>
</evidence>
<keyword evidence="15 16" id="KW-0961">Cell wall biogenesis/degradation</keyword>
<dbReference type="GO" id="GO:0009252">
    <property type="term" value="P:peptidoglycan biosynthetic process"/>
    <property type="evidence" value="ECO:0007669"/>
    <property type="project" value="UniProtKB-UniRule"/>
</dbReference>
<dbReference type="GO" id="GO:0005886">
    <property type="term" value="C:plasma membrane"/>
    <property type="evidence" value="ECO:0007669"/>
    <property type="project" value="UniProtKB-UniRule"/>
</dbReference>
<dbReference type="SUPFAM" id="SSF56519">
    <property type="entry name" value="Penicillin binding protein dimerisation domain"/>
    <property type="match status" value="1"/>
</dbReference>
<evidence type="ECO:0000256" key="7">
    <source>
        <dbReference type="ARBA" id="ARBA00022692"/>
    </source>
</evidence>
<dbReference type="GO" id="GO:0009002">
    <property type="term" value="F:serine-type D-Ala-D-Ala carboxypeptidase activity"/>
    <property type="evidence" value="ECO:0007669"/>
    <property type="project" value="UniProtKB-UniRule"/>
</dbReference>
<keyword evidence="7 16" id="KW-0812">Transmembrane</keyword>
<keyword evidence="8 16" id="KW-0378">Hydrolase</keyword>
<dbReference type="HAMAP" id="MF_02080">
    <property type="entry name" value="FtsI_transpept"/>
    <property type="match status" value="1"/>
</dbReference>
<dbReference type="InterPro" id="IPR050515">
    <property type="entry name" value="Beta-lactam/transpept"/>
</dbReference>
<evidence type="ECO:0000256" key="14">
    <source>
        <dbReference type="ARBA" id="ARBA00023306"/>
    </source>
</evidence>
<feature type="active site" description="Acyl-ester intermediate" evidence="16">
    <location>
        <position position="293"/>
    </location>
</feature>
<evidence type="ECO:0000256" key="1">
    <source>
        <dbReference type="ARBA" id="ARBA00004370"/>
    </source>
</evidence>
<evidence type="ECO:0000256" key="10">
    <source>
        <dbReference type="ARBA" id="ARBA00022984"/>
    </source>
</evidence>
<dbReference type="GO" id="GO:0043093">
    <property type="term" value="P:FtsZ-dependent cytokinesis"/>
    <property type="evidence" value="ECO:0007669"/>
    <property type="project" value="UniProtKB-UniRule"/>
</dbReference>
<comment type="subcellular location">
    <subcellularLocation>
        <location evidence="1">Membrane</location>
    </subcellularLocation>
</comment>
<evidence type="ECO:0000259" key="18">
    <source>
        <dbReference type="Pfam" id="PF03717"/>
    </source>
</evidence>
<feature type="domain" description="Penicillin-binding protein dimerisation" evidence="18">
    <location>
        <begin position="57"/>
        <end position="206"/>
    </location>
</feature>
<dbReference type="Pfam" id="PF03717">
    <property type="entry name" value="PBP_dimer"/>
    <property type="match status" value="1"/>
</dbReference>
<dbReference type="RefSeq" id="WP_188448386.1">
    <property type="nucleotide sequence ID" value="NZ_BMFO01000002.1"/>
</dbReference>
<dbReference type="Pfam" id="PF00905">
    <property type="entry name" value="Transpeptidase"/>
    <property type="match status" value="1"/>
</dbReference>
<dbReference type="GO" id="GO:0008955">
    <property type="term" value="F:peptidoglycan glycosyltransferase activity"/>
    <property type="evidence" value="ECO:0007669"/>
    <property type="project" value="InterPro"/>
</dbReference>
<evidence type="ECO:0000256" key="4">
    <source>
        <dbReference type="ARBA" id="ARBA00022618"/>
    </source>
</evidence>
<dbReference type="GO" id="GO:0006508">
    <property type="term" value="P:proteolysis"/>
    <property type="evidence" value="ECO:0007669"/>
    <property type="project" value="UniProtKB-KW"/>
</dbReference>
<dbReference type="SUPFAM" id="SSF56601">
    <property type="entry name" value="beta-lactamase/transpeptidase-like"/>
    <property type="match status" value="1"/>
</dbReference>
<evidence type="ECO:0000256" key="16">
    <source>
        <dbReference type="HAMAP-Rule" id="MF_02080"/>
    </source>
</evidence>
<dbReference type="AlphaFoldDB" id="A0A917CJU5"/>
<keyword evidence="2 16" id="KW-1003">Cell membrane</keyword>
<feature type="domain" description="Penicillin-binding protein transpeptidase" evidence="17">
    <location>
        <begin position="246"/>
        <end position="540"/>
    </location>
</feature>
<evidence type="ECO:0000256" key="15">
    <source>
        <dbReference type="ARBA" id="ARBA00023316"/>
    </source>
</evidence>
<name>A0A917CJU5_9GAMM</name>
<protein>
    <recommendedName>
        <fullName evidence="16">Peptidoglycan D,D-transpeptidase FtsI</fullName>
        <ecNumber evidence="16">3.4.16.4</ecNumber>
    </recommendedName>
    <alternativeName>
        <fullName evidence="16">Penicillin-binding protein 3</fullName>
        <shortName evidence="16">PBP-3</shortName>
    </alternativeName>
</protein>
<comment type="pathway">
    <text evidence="16">Cell wall biogenesis; peptidoglycan biosynthesis.</text>
</comment>
<keyword evidence="13 16" id="KW-0717">Septation</keyword>
<evidence type="ECO:0000256" key="13">
    <source>
        <dbReference type="ARBA" id="ARBA00023210"/>
    </source>
</evidence>
<dbReference type="InterPro" id="IPR037532">
    <property type="entry name" value="FtsI_transpept"/>
</dbReference>
<keyword evidence="3 16" id="KW-0997">Cell inner membrane</keyword>
<reference evidence="19" key="1">
    <citation type="journal article" date="2014" name="Int. J. Syst. Evol. Microbiol.">
        <title>Complete genome sequence of Corynebacterium casei LMG S-19264T (=DSM 44701T), isolated from a smear-ripened cheese.</title>
        <authorList>
            <consortium name="US DOE Joint Genome Institute (JGI-PGF)"/>
            <person name="Walter F."/>
            <person name="Albersmeier A."/>
            <person name="Kalinowski J."/>
            <person name="Ruckert C."/>
        </authorList>
    </citation>
    <scope>NUCLEOTIDE SEQUENCE</scope>
    <source>
        <strain evidence="19">CGMCC 1.12726</strain>
    </source>
</reference>
<dbReference type="InterPro" id="IPR036138">
    <property type="entry name" value="PBP_dimer_sf"/>
</dbReference>
<evidence type="ECO:0000313" key="19">
    <source>
        <dbReference type="EMBL" id="GGF89952.1"/>
    </source>
</evidence>
<comment type="similarity">
    <text evidence="16">Belongs to the transpeptidase family. FtsI subfamily.</text>
</comment>
<keyword evidence="10 16" id="KW-0573">Peptidoglycan synthesis</keyword>
<dbReference type="PANTHER" id="PTHR30627">
    <property type="entry name" value="PEPTIDOGLYCAN D,D-TRANSPEPTIDASE"/>
    <property type="match status" value="1"/>
</dbReference>
<evidence type="ECO:0000256" key="3">
    <source>
        <dbReference type="ARBA" id="ARBA00022519"/>
    </source>
</evidence>
<accession>A0A917CJU5</accession>
<dbReference type="InterPro" id="IPR001460">
    <property type="entry name" value="PCN-bd_Tpept"/>
</dbReference>
<dbReference type="Gene3D" id="3.30.450.330">
    <property type="match status" value="1"/>
</dbReference>
<comment type="function">
    <text evidence="16">Catalyzes cross-linking of the peptidoglycan cell wall at the division septum.</text>
</comment>
<dbReference type="PANTHER" id="PTHR30627:SF1">
    <property type="entry name" value="PEPTIDOGLYCAN D,D-TRANSPEPTIDASE FTSI"/>
    <property type="match status" value="1"/>
</dbReference>
<dbReference type="Gene3D" id="3.40.710.10">
    <property type="entry name" value="DD-peptidase/beta-lactamase superfamily"/>
    <property type="match status" value="1"/>
</dbReference>